<organism evidence="3 4">
    <name type="scientific">Aphanomyces stellatus</name>
    <dbReference type="NCBI Taxonomy" id="120398"/>
    <lineage>
        <taxon>Eukaryota</taxon>
        <taxon>Sar</taxon>
        <taxon>Stramenopiles</taxon>
        <taxon>Oomycota</taxon>
        <taxon>Saprolegniomycetes</taxon>
        <taxon>Saprolegniales</taxon>
        <taxon>Verrucalvaceae</taxon>
        <taxon>Aphanomyces</taxon>
    </lineage>
</organism>
<dbReference type="Proteomes" id="UP000332933">
    <property type="component" value="Unassembled WGS sequence"/>
</dbReference>
<gene>
    <name evidence="3" type="primary">Aste57867_14609</name>
    <name evidence="2" type="ORF">As57867_014555</name>
    <name evidence="3" type="ORF">ASTE57867_14609</name>
</gene>
<keyword evidence="1" id="KW-0472">Membrane</keyword>
<dbReference type="InterPro" id="IPR027948">
    <property type="entry name" value="DUF4436"/>
</dbReference>
<feature type="transmembrane region" description="Helical" evidence="1">
    <location>
        <begin position="20"/>
        <end position="42"/>
    </location>
</feature>
<dbReference type="EMBL" id="CAADRA010005584">
    <property type="protein sequence ID" value="VFT91428.1"/>
    <property type="molecule type" value="Genomic_DNA"/>
</dbReference>
<feature type="transmembrane region" description="Helical" evidence="1">
    <location>
        <begin position="226"/>
        <end position="251"/>
    </location>
</feature>
<keyword evidence="4" id="KW-1185">Reference proteome</keyword>
<feature type="transmembrane region" description="Helical" evidence="1">
    <location>
        <begin position="288"/>
        <end position="310"/>
    </location>
</feature>
<keyword evidence="1" id="KW-1133">Transmembrane helix</keyword>
<name>A0A485L1X7_9STRA</name>
<reference evidence="3 4" key="1">
    <citation type="submission" date="2019-03" db="EMBL/GenBank/DDBJ databases">
        <authorList>
            <person name="Gaulin E."/>
            <person name="Dumas B."/>
        </authorList>
    </citation>
    <scope>NUCLEOTIDE SEQUENCE [LARGE SCALE GENOMIC DNA]</scope>
    <source>
        <strain evidence="3">CBS 568.67</strain>
    </source>
</reference>
<dbReference type="Pfam" id="PF14494">
    <property type="entry name" value="DUF4436"/>
    <property type="match status" value="1"/>
</dbReference>
<proteinExistence type="predicted"/>
<reference evidence="2" key="2">
    <citation type="submission" date="2019-06" db="EMBL/GenBank/DDBJ databases">
        <title>Genomics analysis of Aphanomyces spp. identifies a new class of oomycete effector associated with host adaptation.</title>
        <authorList>
            <person name="Gaulin E."/>
        </authorList>
    </citation>
    <scope>NUCLEOTIDE SEQUENCE</scope>
    <source>
        <strain evidence="2">CBS 578.67</strain>
    </source>
</reference>
<protein>
    <submittedName>
        <fullName evidence="3">Aste57867_14609 protein</fullName>
    </submittedName>
</protein>
<keyword evidence="1" id="KW-0812">Transmembrane</keyword>
<accession>A0A485L1X7</accession>
<dbReference type="EMBL" id="VJMH01005563">
    <property type="protein sequence ID" value="KAF0694527.1"/>
    <property type="molecule type" value="Genomic_DNA"/>
</dbReference>
<evidence type="ECO:0000313" key="4">
    <source>
        <dbReference type="Proteomes" id="UP000332933"/>
    </source>
</evidence>
<dbReference type="AlphaFoldDB" id="A0A485L1X7"/>
<evidence type="ECO:0000313" key="2">
    <source>
        <dbReference type="EMBL" id="KAF0694527.1"/>
    </source>
</evidence>
<sequence>MKWLVILYSDFWCSMVDKRHLFQVLPFAVIAIVILGFSMPFFTLQYRIHEKNDAEGYLLGYKVLAQKATTVPYNSTKPYVNLTLFVNDINPATMDCSTLCVVHGISSTLRESSTGSLRKPIHVSVNRNLFSITNKSPTINTPFPGDAFLYDGTIAWYPFDTYRVEIELLATTGTSWSDDGSDDIDINVRLLQHQDFVWNVNDATVELNPDNSTTVSFTVARDFNMYIVLVFTGMWAVTLSIAYIGCMAVIWKRRAPDNPVIFISALFAVPAFRNSCPGNPPYGVLFDVFSTFSSIAVISTFLVLVSVAYMHKSAV</sequence>
<evidence type="ECO:0000256" key="1">
    <source>
        <dbReference type="SAM" id="Phobius"/>
    </source>
</evidence>
<evidence type="ECO:0000313" key="3">
    <source>
        <dbReference type="EMBL" id="VFT91428.1"/>
    </source>
</evidence>